<keyword evidence="2" id="KW-1185">Reference proteome</keyword>
<gene>
    <name evidence="1" type="primary">SPB1_2</name>
    <name evidence="1" type="ORF">EV182_005625</name>
</gene>
<evidence type="ECO:0000313" key="2">
    <source>
        <dbReference type="Proteomes" id="UP001145114"/>
    </source>
</evidence>
<evidence type="ECO:0000313" key="1">
    <source>
        <dbReference type="EMBL" id="KAJ1673243.1"/>
    </source>
</evidence>
<organism evidence="1 2">
    <name type="scientific">Spiromyces aspiralis</name>
    <dbReference type="NCBI Taxonomy" id="68401"/>
    <lineage>
        <taxon>Eukaryota</taxon>
        <taxon>Fungi</taxon>
        <taxon>Fungi incertae sedis</taxon>
        <taxon>Zoopagomycota</taxon>
        <taxon>Kickxellomycotina</taxon>
        <taxon>Kickxellomycetes</taxon>
        <taxon>Kickxellales</taxon>
        <taxon>Kickxellaceae</taxon>
        <taxon>Spiromyces</taxon>
    </lineage>
</organism>
<proteinExistence type="predicted"/>
<comment type="caution">
    <text evidence="1">The sequence shown here is derived from an EMBL/GenBank/DDBJ whole genome shotgun (WGS) entry which is preliminary data.</text>
</comment>
<protein>
    <submittedName>
        <fullName evidence="1">AdoMet-dependent rRNA methyltransferase spb1</fullName>
    </submittedName>
</protein>
<sequence length="187" mass="21645">MATVEAMTLAYKLANREVTKHTLQDDYFNRYALNDTEGLPDWFVEDERKHNKPNLPITKEVAQLLREKLKALNARPIKKIAEAKARKKLRANKRLASLTKKAEGIAQNEEMTEADKSRAIERMMSRANKSKPKNKVQVVVAKGANRKIKGRPKGIKGRYKMVDRRMKKDLRAQKAHEAKSKNKRRRK</sequence>
<dbReference type="EMBL" id="JAMZIH010007203">
    <property type="protein sequence ID" value="KAJ1673243.1"/>
    <property type="molecule type" value="Genomic_DNA"/>
</dbReference>
<name>A0ACC1H9U6_9FUNG</name>
<accession>A0ACC1H9U6</accession>
<keyword evidence="1" id="KW-0808">Transferase</keyword>
<dbReference type="Proteomes" id="UP001145114">
    <property type="component" value="Unassembled WGS sequence"/>
</dbReference>
<keyword evidence="1" id="KW-0489">Methyltransferase</keyword>
<reference evidence="1" key="1">
    <citation type="submission" date="2022-06" db="EMBL/GenBank/DDBJ databases">
        <title>Phylogenomic reconstructions and comparative analyses of Kickxellomycotina fungi.</title>
        <authorList>
            <person name="Reynolds N.K."/>
            <person name="Stajich J.E."/>
            <person name="Barry K."/>
            <person name="Grigoriev I.V."/>
            <person name="Crous P."/>
            <person name="Smith M.E."/>
        </authorList>
    </citation>
    <scope>NUCLEOTIDE SEQUENCE</scope>
    <source>
        <strain evidence="1">RSA 2271</strain>
    </source>
</reference>